<dbReference type="GO" id="GO:0046872">
    <property type="term" value="F:metal ion binding"/>
    <property type="evidence" value="ECO:0007669"/>
    <property type="project" value="InterPro"/>
</dbReference>
<evidence type="ECO:0000256" key="7">
    <source>
        <dbReference type="ARBA" id="ARBA00020367"/>
    </source>
</evidence>
<evidence type="ECO:0000256" key="12">
    <source>
        <dbReference type="ARBA" id="ARBA00022755"/>
    </source>
</evidence>
<dbReference type="Pfam" id="PF00551">
    <property type="entry name" value="Formyl_trans_N"/>
    <property type="match status" value="1"/>
</dbReference>
<dbReference type="Pfam" id="PF02769">
    <property type="entry name" value="AIRS_C"/>
    <property type="match status" value="2"/>
</dbReference>
<dbReference type="InterPro" id="IPR010918">
    <property type="entry name" value="PurM-like_C_dom"/>
</dbReference>
<dbReference type="SMART" id="SM01210">
    <property type="entry name" value="GARS_C"/>
    <property type="match status" value="1"/>
</dbReference>
<dbReference type="UniPathway" id="UPA00074">
    <property type="reaction ID" value="UER00126"/>
</dbReference>
<dbReference type="NCBIfam" id="TIGR00639">
    <property type="entry name" value="PurN"/>
    <property type="match status" value="1"/>
</dbReference>
<comment type="pathway">
    <text evidence="2">Purine metabolism; IMP biosynthesis via de novo pathway; 5-amino-1-(5-phospho-D-ribosyl)imidazole from N(2)-formyl-N(1)-(5-phospho-D-ribosyl)glycinamide: step 2/2.</text>
</comment>
<dbReference type="Gene3D" id="3.90.650.10">
    <property type="entry name" value="PurM-like C-terminal domain"/>
    <property type="match status" value="2"/>
</dbReference>
<dbReference type="PANTHER" id="PTHR10520">
    <property type="entry name" value="TRIFUNCTIONAL PURINE BIOSYNTHETIC PROTEIN ADENOSINE-3-RELATED"/>
    <property type="match status" value="1"/>
</dbReference>
<dbReference type="GO" id="GO:0004644">
    <property type="term" value="F:phosphoribosylglycinamide formyltransferase activity"/>
    <property type="evidence" value="ECO:0007669"/>
    <property type="project" value="UniProtKB-EC"/>
</dbReference>
<dbReference type="Pfam" id="PF01071">
    <property type="entry name" value="GARS_A"/>
    <property type="match status" value="1"/>
</dbReference>
<dbReference type="HOGENOM" id="CLU_005361_0_1_1"/>
<dbReference type="SUPFAM" id="SSF53328">
    <property type="entry name" value="Formyltransferase"/>
    <property type="match status" value="1"/>
</dbReference>
<dbReference type="InterPro" id="IPR036676">
    <property type="entry name" value="PurM-like_C_sf"/>
</dbReference>
<protein>
    <recommendedName>
        <fullName evidence="7">Phosphoribosylformylglycinamidine cyclo-ligase</fullName>
        <ecNumber evidence="5">2.1.2.2</ecNumber>
        <ecNumber evidence="6">6.3.3.1</ecNumber>
    </recommendedName>
    <alternativeName>
        <fullName evidence="16">AIR synthase</fullName>
    </alternativeName>
    <alternativeName>
        <fullName evidence="17">AIRS</fullName>
    </alternativeName>
    <alternativeName>
        <fullName evidence="15">Phosphoribosyl-aminoimidazole synthetase</fullName>
    </alternativeName>
</protein>
<evidence type="ECO:0000256" key="15">
    <source>
        <dbReference type="ARBA" id="ARBA00031908"/>
    </source>
</evidence>
<dbReference type="PROSITE" id="PS00184">
    <property type="entry name" value="GARS"/>
    <property type="match status" value="1"/>
</dbReference>
<dbReference type="Gene3D" id="3.30.470.20">
    <property type="entry name" value="ATP-grasp fold, B domain"/>
    <property type="match status" value="1"/>
</dbReference>
<dbReference type="HAMAP" id="MF_00741">
    <property type="entry name" value="AIRS"/>
    <property type="match status" value="1"/>
</dbReference>
<dbReference type="Pfam" id="PF00586">
    <property type="entry name" value="AIRS"/>
    <property type="match status" value="2"/>
</dbReference>
<dbReference type="SUPFAM" id="SSF51246">
    <property type="entry name" value="Rudiment single hybrid motif"/>
    <property type="match status" value="1"/>
</dbReference>
<evidence type="ECO:0000256" key="5">
    <source>
        <dbReference type="ARBA" id="ARBA00012254"/>
    </source>
</evidence>
<dbReference type="PANTHER" id="PTHR10520:SF12">
    <property type="entry name" value="TRIFUNCTIONAL PURINE BIOSYNTHETIC PROTEIN ADENOSINE-3"/>
    <property type="match status" value="1"/>
</dbReference>
<keyword evidence="11 19" id="KW-0547">Nucleotide-binding</keyword>
<evidence type="ECO:0000313" key="22">
    <source>
        <dbReference type="Proteomes" id="UP000015102"/>
    </source>
</evidence>
<comment type="pathway">
    <text evidence="3">Purine metabolism; IMP biosynthesis via de novo pathway; N(2)-formyl-N(1)-(5-phospho-D-ribosyl)glycinamide from N(1)-(5-phospho-D-ribosyl)glycinamide (10-formyl THF route): step 1/1.</text>
</comment>
<dbReference type="InterPro" id="IPR011761">
    <property type="entry name" value="ATP-grasp"/>
</dbReference>
<accession>T1GB75</accession>
<evidence type="ECO:0000259" key="20">
    <source>
        <dbReference type="PROSITE" id="PS50975"/>
    </source>
</evidence>
<evidence type="ECO:0000256" key="17">
    <source>
        <dbReference type="ARBA" id="ARBA00033093"/>
    </source>
</evidence>
<dbReference type="InterPro" id="IPR004733">
    <property type="entry name" value="PurM_cligase"/>
</dbReference>
<dbReference type="HAMAP" id="MF_01930">
    <property type="entry name" value="PurN"/>
    <property type="match status" value="1"/>
</dbReference>
<comment type="subcellular location">
    <subcellularLocation>
        <location evidence="1">Cytoplasm</location>
    </subcellularLocation>
</comment>
<keyword evidence="9" id="KW-0436">Ligase</keyword>
<proteinExistence type="inferred from homology"/>
<keyword evidence="12" id="KW-0658">Purine biosynthesis</keyword>
<keyword evidence="14" id="KW-0464">Manganese</keyword>
<evidence type="ECO:0000256" key="18">
    <source>
        <dbReference type="ARBA" id="ARBA00049057"/>
    </source>
</evidence>
<dbReference type="STRING" id="36166.T1GB75"/>
<dbReference type="NCBIfam" id="TIGR00878">
    <property type="entry name" value="purM"/>
    <property type="match status" value="2"/>
</dbReference>
<dbReference type="SUPFAM" id="SSF56059">
    <property type="entry name" value="Glutathione synthetase ATP-binding domain-like"/>
    <property type="match status" value="1"/>
</dbReference>
<dbReference type="InterPro" id="IPR011054">
    <property type="entry name" value="Rudment_hybrid_motif"/>
</dbReference>
<dbReference type="InterPro" id="IPR020560">
    <property type="entry name" value="PRibGlycinamide_synth_C-dom"/>
</dbReference>
<dbReference type="GO" id="GO:0046084">
    <property type="term" value="P:adenine biosynthetic process"/>
    <property type="evidence" value="ECO:0007669"/>
    <property type="project" value="TreeGrafter"/>
</dbReference>
<evidence type="ECO:0000256" key="6">
    <source>
        <dbReference type="ARBA" id="ARBA00013047"/>
    </source>
</evidence>
<evidence type="ECO:0000256" key="2">
    <source>
        <dbReference type="ARBA" id="ARBA00004686"/>
    </source>
</evidence>
<feature type="domain" description="ATP-grasp" evidence="20">
    <location>
        <begin position="20"/>
        <end position="86"/>
    </location>
</feature>
<dbReference type="Proteomes" id="UP000015102">
    <property type="component" value="Unassembled WGS sequence"/>
</dbReference>
<dbReference type="CDD" id="cd02196">
    <property type="entry name" value="PurM"/>
    <property type="match status" value="2"/>
</dbReference>
<dbReference type="GO" id="GO:0004637">
    <property type="term" value="F:phosphoribosylamine-glycine ligase activity"/>
    <property type="evidence" value="ECO:0007669"/>
    <property type="project" value="InterPro"/>
</dbReference>
<dbReference type="InterPro" id="IPR036921">
    <property type="entry name" value="PurM-like_N_sf"/>
</dbReference>
<dbReference type="GO" id="GO:0004641">
    <property type="term" value="F:phosphoribosylformylglycinamidine cyclo-ligase activity"/>
    <property type="evidence" value="ECO:0007669"/>
    <property type="project" value="UniProtKB-EC"/>
</dbReference>
<keyword evidence="13 19" id="KW-0067">ATP-binding</keyword>
<dbReference type="PROSITE" id="PS50975">
    <property type="entry name" value="ATP_GRASP"/>
    <property type="match status" value="1"/>
</dbReference>
<dbReference type="InterPro" id="IPR002376">
    <property type="entry name" value="Formyl_transf_N"/>
</dbReference>
<evidence type="ECO:0000256" key="1">
    <source>
        <dbReference type="ARBA" id="ARBA00004496"/>
    </source>
</evidence>
<evidence type="ECO:0000256" key="3">
    <source>
        <dbReference type="ARBA" id="ARBA00005054"/>
    </source>
</evidence>
<dbReference type="GO" id="GO:0005829">
    <property type="term" value="C:cytosol"/>
    <property type="evidence" value="ECO:0007669"/>
    <property type="project" value="TreeGrafter"/>
</dbReference>
<evidence type="ECO:0000256" key="13">
    <source>
        <dbReference type="ARBA" id="ARBA00022840"/>
    </source>
</evidence>
<evidence type="ECO:0000256" key="9">
    <source>
        <dbReference type="ARBA" id="ARBA00022598"/>
    </source>
</evidence>
<dbReference type="InterPro" id="IPR020559">
    <property type="entry name" value="PRibGlycinamide_synth_CS"/>
</dbReference>
<dbReference type="EnsemblMetazoa" id="MESCA000497-RA">
    <property type="protein sequence ID" value="MESCA000497-PA"/>
    <property type="gene ID" value="MESCA000497"/>
</dbReference>
<evidence type="ECO:0000256" key="11">
    <source>
        <dbReference type="ARBA" id="ARBA00022741"/>
    </source>
</evidence>
<dbReference type="GO" id="GO:0006189">
    <property type="term" value="P:'de novo' IMP biosynthetic process"/>
    <property type="evidence" value="ECO:0007669"/>
    <property type="project" value="UniProtKB-UniPathway"/>
</dbReference>
<dbReference type="CDD" id="cd08645">
    <property type="entry name" value="FMT_core_GART"/>
    <property type="match status" value="1"/>
</dbReference>
<dbReference type="InterPro" id="IPR037123">
    <property type="entry name" value="PRibGlycinamide_synth_C_sf"/>
</dbReference>
<reference evidence="22" key="1">
    <citation type="submission" date="2013-02" db="EMBL/GenBank/DDBJ databases">
        <authorList>
            <person name="Hughes D."/>
        </authorList>
    </citation>
    <scope>NUCLEOTIDE SEQUENCE</scope>
    <source>
        <strain>Durham</strain>
        <strain evidence="22">NC isolate 2 -- Noor lab</strain>
    </source>
</reference>
<dbReference type="SUPFAM" id="SSF56042">
    <property type="entry name" value="PurM C-terminal domain-like"/>
    <property type="match status" value="2"/>
</dbReference>
<sequence length="1077" mass="116818">MGAYCPCPLITSAQLEFAKKEILQRALDGFKKDNIKYCGVLYAGLMLTPDGPKTLEFNCRFGDPETQVVLPLLESDLFEIFTACSENNLSNVELKWKNDVSAVGVIMASAGYPETSTKGCVITGVPKNTEDSIIFHSGVAVNAQNEYLTNGGRVLIAVSLQNDLKKASENALKIAQGIKFSGAGAQFRTDIAHKAFKINTGSLSYKDSGVDIDAGDNLVQRIKPLARGTHRQGVLGGIGGFGGLFNLRELKQYKNPVLSEVTNGVGSKILLALENNIYDTIGYDLMAQCANDVLESGAEPVAFLDYIACGKLEVSVAAQFVKGISEACRETNCALLGGETAEMPSVYASGTYDLAGYCVGVLEEGEDLPKFDKYEDGDFIIGLPSSGLHCGGLEQVHAIIERSKDLMAKLQQPAEFGNKSALLAQEILAPTKTYVKEVLPLIRNKQLKAVGNVSSCLQDAIKKILPSEIYGWLHGPLNISENSFLENFNCGVGMVLIASKSNANEIVKSIPGSSVIGFLKKNSNNITYRNFHEVLMKASAHFEKDTGAKIEIIKSEKPVAIKNSVENLLKENSKSENLILTQSGKRLTKIPAKYEEPILVIGTDGVGTKIKIAQQTEINSTVGIDLVAMCVNDILCNGAEPLSFLSYYACGNLNEKTVIDAVSGVIEGANQGNCVLVQAHIAEVPDLYADKVYDLAGFSLGVTEKSRILPKTEDIREGDIVIGLPSNGVHSNGFSLIHKIMNRAGKTFQDPCSFSNKSFGEEFLAPTKIYVKSLQELVEKKYIKALAHITGGGLLENIPRVLISNLGVHLDASKYVIPPVFGWLSANGNVESLEMQRTFNCGIGVILVVDPKYEAVIMDALKYSHRASKIGNVVKLAPGAPQVVVARFDENIKRVQRIIAEPRKKRFTMGLNSEVVVVVSNKPNVLGLERAQKAGIPNYFINHKEFKSRETFDDAVSQILEEHKVDIVCLAGFMRVLSAPFVGKWKGKLINIHPSLLPKHPGLHVQQKAIDAGDLESGCTVHFVDEGVDTGSIIVQERVPILPNDTAEDLTKRIQKAEHYTFPTALRLVSTGLSKLA</sequence>
<reference evidence="21" key="2">
    <citation type="submission" date="2015-06" db="UniProtKB">
        <authorList>
            <consortium name="EnsemblMetazoa"/>
        </authorList>
    </citation>
    <scope>IDENTIFICATION</scope>
</reference>
<dbReference type="FunFam" id="3.30.1330.10:FF:000001">
    <property type="entry name" value="Phosphoribosylformylglycinamidine cyclo-ligase"/>
    <property type="match status" value="1"/>
</dbReference>
<dbReference type="SUPFAM" id="SSF55326">
    <property type="entry name" value="PurM N-terminal domain-like"/>
    <property type="match status" value="2"/>
</dbReference>
<dbReference type="FunFam" id="3.90.650.10:FF:000011">
    <property type="entry name" value="Phosphoribosylformylglycinamidine cyclo-ligase"/>
    <property type="match status" value="1"/>
</dbReference>
<dbReference type="GO" id="GO:0005524">
    <property type="term" value="F:ATP binding"/>
    <property type="evidence" value="ECO:0007669"/>
    <property type="project" value="UniProtKB-UniRule"/>
</dbReference>
<evidence type="ECO:0000256" key="8">
    <source>
        <dbReference type="ARBA" id="ARBA00022490"/>
    </source>
</evidence>
<comment type="similarity">
    <text evidence="4">Belongs to the AIR synthase family.</text>
</comment>
<dbReference type="FunFam" id="3.90.600.10:FF:000001">
    <property type="entry name" value="Trifunctional purine biosynthetic protein adenosine-3"/>
    <property type="match status" value="1"/>
</dbReference>
<dbReference type="EC" id="2.1.2.2" evidence="5"/>
<evidence type="ECO:0000256" key="14">
    <source>
        <dbReference type="ARBA" id="ARBA00023211"/>
    </source>
</evidence>
<dbReference type="Gene3D" id="3.30.1330.10">
    <property type="entry name" value="PurM-like, N-terminal domain"/>
    <property type="match status" value="2"/>
</dbReference>
<dbReference type="SMART" id="SM01209">
    <property type="entry name" value="GARS_A"/>
    <property type="match status" value="1"/>
</dbReference>
<evidence type="ECO:0000256" key="4">
    <source>
        <dbReference type="ARBA" id="ARBA00010280"/>
    </source>
</evidence>
<dbReference type="Gene3D" id="3.90.600.10">
    <property type="entry name" value="Phosphoribosylglycinamide synthetase, C-terminal domain"/>
    <property type="match status" value="1"/>
</dbReference>
<dbReference type="InterPro" id="IPR001555">
    <property type="entry name" value="GART_AS"/>
</dbReference>
<dbReference type="EMBL" id="CAQQ02199923">
    <property type="status" value="NOT_ANNOTATED_CDS"/>
    <property type="molecule type" value="Genomic_DNA"/>
</dbReference>
<comment type="catalytic activity">
    <reaction evidence="18">
        <text>2-formamido-N(1)-(5-O-phospho-beta-D-ribosyl)acetamidine + ATP = 5-amino-1-(5-phospho-beta-D-ribosyl)imidazole + ADP + phosphate + H(+)</text>
        <dbReference type="Rhea" id="RHEA:23032"/>
        <dbReference type="ChEBI" id="CHEBI:15378"/>
        <dbReference type="ChEBI" id="CHEBI:30616"/>
        <dbReference type="ChEBI" id="CHEBI:43474"/>
        <dbReference type="ChEBI" id="CHEBI:137981"/>
        <dbReference type="ChEBI" id="CHEBI:147287"/>
        <dbReference type="ChEBI" id="CHEBI:456216"/>
        <dbReference type="EC" id="6.3.3.1"/>
    </reaction>
</comment>
<dbReference type="OMA" id="EEFSYLC"/>
<name>T1GB75_MEGSC</name>
<keyword evidence="22" id="KW-1185">Reference proteome</keyword>
<dbReference type="InterPro" id="IPR016188">
    <property type="entry name" value="PurM-like_N"/>
</dbReference>
<evidence type="ECO:0000313" key="21">
    <source>
        <dbReference type="EnsemblMetazoa" id="MESCA000497-PA"/>
    </source>
</evidence>
<dbReference type="Pfam" id="PF02843">
    <property type="entry name" value="GARS_C"/>
    <property type="match status" value="1"/>
</dbReference>
<evidence type="ECO:0000256" key="10">
    <source>
        <dbReference type="ARBA" id="ARBA00022679"/>
    </source>
</evidence>
<dbReference type="InterPro" id="IPR036477">
    <property type="entry name" value="Formyl_transf_N_sf"/>
</dbReference>
<dbReference type="AlphaFoldDB" id="T1GB75"/>
<dbReference type="Gene3D" id="3.40.50.170">
    <property type="entry name" value="Formyl transferase, N-terminal domain"/>
    <property type="match status" value="1"/>
</dbReference>
<dbReference type="EC" id="6.3.3.1" evidence="6"/>
<evidence type="ECO:0000256" key="19">
    <source>
        <dbReference type="PROSITE-ProRule" id="PRU00409"/>
    </source>
</evidence>
<organism evidence="21 22">
    <name type="scientific">Megaselia scalaris</name>
    <name type="common">Humpbacked fly</name>
    <name type="synonym">Phora scalaris</name>
    <dbReference type="NCBI Taxonomy" id="36166"/>
    <lineage>
        <taxon>Eukaryota</taxon>
        <taxon>Metazoa</taxon>
        <taxon>Ecdysozoa</taxon>
        <taxon>Arthropoda</taxon>
        <taxon>Hexapoda</taxon>
        <taxon>Insecta</taxon>
        <taxon>Pterygota</taxon>
        <taxon>Neoptera</taxon>
        <taxon>Endopterygota</taxon>
        <taxon>Diptera</taxon>
        <taxon>Brachycera</taxon>
        <taxon>Muscomorpha</taxon>
        <taxon>Platypezoidea</taxon>
        <taxon>Phoridae</taxon>
        <taxon>Megaseliini</taxon>
        <taxon>Megaselia</taxon>
    </lineage>
</organism>
<dbReference type="PROSITE" id="PS00373">
    <property type="entry name" value="GART"/>
    <property type="match status" value="1"/>
</dbReference>
<dbReference type="InterPro" id="IPR020561">
    <property type="entry name" value="PRibGlycinamid_synth_ATP-grasp"/>
</dbReference>
<keyword evidence="10" id="KW-0808">Transferase</keyword>
<evidence type="ECO:0000256" key="16">
    <source>
        <dbReference type="ARBA" id="ARBA00032931"/>
    </source>
</evidence>
<dbReference type="InterPro" id="IPR004607">
    <property type="entry name" value="GART"/>
</dbReference>
<keyword evidence="8" id="KW-0963">Cytoplasm</keyword>